<dbReference type="Pfam" id="PF00147">
    <property type="entry name" value="Fibrinogen_C"/>
    <property type="match status" value="2"/>
</dbReference>
<dbReference type="PROSITE" id="PS01186">
    <property type="entry name" value="EGF_2"/>
    <property type="match status" value="1"/>
</dbReference>
<comment type="caution">
    <text evidence="3">The sequence shown here is derived from an EMBL/GenBank/DDBJ whole genome shotgun (WGS) entry which is preliminary data.</text>
</comment>
<feature type="signal peptide" evidence="1">
    <location>
        <begin position="1"/>
        <end position="21"/>
    </location>
</feature>
<accession>A0A9Q1BWH8</accession>
<feature type="domain" description="Fibrinogen C-terminal" evidence="2">
    <location>
        <begin position="36"/>
        <end position="158"/>
    </location>
</feature>
<gene>
    <name evidence="3" type="ORF">HOLleu_24346</name>
</gene>
<evidence type="ECO:0000313" key="4">
    <source>
        <dbReference type="Proteomes" id="UP001152320"/>
    </source>
</evidence>
<dbReference type="InterPro" id="IPR036056">
    <property type="entry name" value="Fibrinogen-like_C"/>
</dbReference>
<feature type="chain" id="PRO_5040440111" evidence="1">
    <location>
        <begin position="22"/>
        <end position="531"/>
    </location>
</feature>
<dbReference type="PROSITE" id="PS51406">
    <property type="entry name" value="FIBRINOGEN_C_2"/>
    <property type="match status" value="2"/>
</dbReference>
<evidence type="ECO:0000259" key="2">
    <source>
        <dbReference type="PROSITE" id="PS51406"/>
    </source>
</evidence>
<evidence type="ECO:0000313" key="3">
    <source>
        <dbReference type="EMBL" id="KAJ8033953.1"/>
    </source>
</evidence>
<dbReference type="InterPro" id="IPR002181">
    <property type="entry name" value="Fibrinogen_a/b/g_C_dom"/>
</dbReference>
<dbReference type="InterPro" id="IPR050373">
    <property type="entry name" value="Fibrinogen_C-term_domain"/>
</dbReference>
<dbReference type="Proteomes" id="UP001152320">
    <property type="component" value="Chromosome 11"/>
</dbReference>
<dbReference type="CDD" id="cd00087">
    <property type="entry name" value="FReD"/>
    <property type="match status" value="1"/>
</dbReference>
<dbReference type="EMBL" id="JAIZAY010000011">
    <property type="protein sequence ID" value="KAJ8033953.1"/>
    <property type="molecule type" value="Genomic_DNA"/>
</dbReference>
<dbReference type="OrthoDB" id="9990035at2759"/>
<dbReference type="Gene3D" id="3.90.215.10">
    <property type="entry name" value="Gamma Fibrinogen, chain A, domain 1"/>
    <property type="match status" value="2"/>
</dbReference>
<proteinExistence type="predicted"/>
<organism evidence="3 4">
    <name type="scientific">Holothuria leucospilota</name>
    <name type="common">Black long sea cucumber</name>
    <name type="synonym">Mertensiothuria leucospilota</name>
    <dbReference type="NCBI Taxonomy" id="206669"/>
    <lineage>
        <taxon>Eukaryota</taxon>
        <taxon>Metazoa</taxon>
        <taxon>Echinodermata</taxon>
        <taxon>Eleutherozoa</taxon>
        <taxon>Echinozoa</taxon>
        <taxon>Holothuroidea</taxon>
        <taxon>Aspidochirotacea</taxon>
        <taxon>Aspidochirotida</taxon>
        <taxon>Holothuriidae</taxon>
        <taxon>Holothuria</taxon>
    </lineage>
</organism>
<dbReference type="SMART" id="SM00186">
    <property type="entry name" value="FBG"/>
    <property type="match status" value="2"/>
</dbReference>
<dbReference type="PANTHER" id="PTHR19143:SF327">
    <property type="entry name" value="FI21813P1-RELATED"/>
    <property type="match status" value="1"/>
</dbReference>
<keyword evidence="1" id="KW-0732">Signal</keyword>
<feature type="domain" description="Fibrinogen C-terminal" evidence="2">
    <location>
        <begin position="284"/>
        <end position="531"/>
    </location>
</feature>
<dbReference type="GO" id="GO:0005615">
    <property type="term" value="C:extracellular space"/>
    <property type="evidence" value="ECO:0007669"/>
    <property type="project" value="TreeGrafter"/>
</dbReference>
<evidence type="ECO:0000256" key="1">
    <source>
        <dbReference type="SAM" id="SignalP"/>
    </source>
</evidence>
<keyword evidence="4" id="KW-1185">Reference proteome</keyword>
<name>A0A9Q1BWH8_HOLLE</name>
<reference evidence="3" key="1">
    <citation type="submission" date="2021-10" db="EMBL/GenBank/DDBJ databases">
        <title>Tropical sea cucumber genome reveals ecological adaptation and Cuvierian tubules defense mechanism.</title>
        <authorList>
            <person name="Chen T."/>
        </authorList>
    </citation>
    <scope>NUCLEOTIDE SEQUENCE</scope>
    <source>
        <strain evidence="3">Nanhai2018</strain>
        <tissue evidence="3">Muscle</tissue>
    </source>
</reference>
<dbReference type="InterPro" id="IPR014716">
    <property type="entry name" value="Fibrinogen_a/b/g_C_1"/>
</dbReference>
<sequence>MNCLLCVYRIVLLFSSTCLLSIEVSSTQQGSSYFFYQQPEYPRDCKEARDQCSSNNLSGVYTIKPDGYPQPYEVYCDNGDSTGGWTVIQRQIDGSLTFQRSWEDYKNGFGFLSSQFWIGNDKLSHLTNQAVYELRIDIALSNGSSFYVNYNTFRISDEWMDYKIVAAEEFRSNWSCIVTTSTFNMTRCNCTCQKLCTDPIGQRKCYTECVETCVSKGCFVTEANSFIANGESLINAECTQNCTCIDNQLLCNTDYECSAAATCAIKEQIRKCYCNEGFEGDGENCASNVFKDCYEAYEAGHIADGIYTIMPTGWPGSPFDVFCNMTFGDGGWTVFQRRIDGVTDFFRNWAEYKQGFGILNQGNDFWLGNEQLHYLTVQKDYNLRIDFVHSSDTPYYQEFRTFKIGDESTKYRMNFTSFKEGNTGFDNYYGLNTNNGKQFSTRDQDNDGCSNLDFAERHKGGWWYTDYWCTHCYGRHCRHIEYGSSGCHTHGTGVNLNGDYNGGNGENIFYDTHGNNDCNHKFAEMKIRPSS</sequence>
<protein>
    <submittedName>
        <fullName evidence="3">Ficolin-2</fullName>
    </submittedName>
</protein>
<dbReference type="SUPFAM" id="SSF56496">
    <property type="entry name" value="Fibrinogen C-terminal domain-like"/>
    <property type="match status" value="2"/>
</dbReference>
<dbReference type="AlphaFoldDB" id="A0A9Q1BWH8"/>
<dbReference type="InterPro" id="IPR000742">
    <property type="entry name" value="EGF"/>
</dbReference>
<dbReference type="NCBIfam" id="NF040941">
    <property type="entry name" value="GGGWT_bact"/>
    <property type="match status" value="2"/>
</dbReference>
<dbReference type="PANTHER" id="PTHR19143">
    <property type="entry name" value="FIBRINOGEN/TENASCIN/ANGIOPOEITIN"/>
    <property type="match status" value="1"/>
</dbReference>